<dbReference type="EMBL" id="VBOS01000268">
    <property type="protein sequence ID" value="TMQ54476.1"/>
    <property type="molecule type" value="Genomic_DNA"/>
</dbReference>
<proteinExistence type="predicted"/>
<evidence type="ECO:0000313" key="1">
    <source>
        <dbReference type="EMBL" id="TMQ54476.1"/>
    </source>
</evidence>
<reference evidence="1 2" key="1">
    <citation type="journal article" date="2019" name="Nat. Microbiol.">
        <title>Mediterranean grassland soil C-N compound turnover is dependent on rainfall and depth, and is mediated by genomically divergent microorganisms.</title>
        <authorList>
            <person name="Diamond S."/>
            <person name="Andeer P.F."/>
            <person name="Li Z."/>
            <person name="Crits-Christoph A."/>
            <person name="Burstein D."/>
            <person name="Anantharaman K."/>
            <person name="Lane K.R."/>
            <person name="Thomas B.C."/>
            <person name="Pan C."/>
            <person name="Northen T.R."/>
            <person name="Banfield J.F."/>
        </authorList>
    </citation>
    <scope>NUCLEOTIDE SEQUENCE [LARGE SCALE GENOMIC DNA]</scope>
    <source>
        <strain evidence="1">WS_2</strain>
    </source>
</reference>
<gene>
    <name evidence="1" type="ORF">E6K72_07760</name>
</gene>
<dbReference type="Proteomes" id="UP000317716">
    <property type="component" value="Unassembled WGS sequence"/>
</dbReference>
<evidence type="ECO:0000313" key="2">
    <source>
        <dbReference type="Proteomes" id="UP000317716"/>
    </source>
</evidence>
<comment type="caution">
    <text evidence="1">The sequence shown here is derived from an EMBL/GenBank/DDBJ whole genome shotgun (WGS) entry which is preliminary data.</text>
</comment>
<organism evidence="1 2">
    <name type="scientific">Eiseniibacteriota bacterium</name>
    <dbReference type="NCBI Taxonomy" id="2212470"/>
    <lineage>
        <taxon>Bacteria</taxon>
        <taxon>Candidatus Eiseniibacteriota</taxon>
    </lineage>
</organism>
<sequence length="368" mass="40626">MRGSRFPSFFAWLGRDTTGVERFTRSATGLEVQQVGRSPRVLRRRYQYEMGADEIVKRFGFTATIPADSAGAPPVQVIDATFTSDSMLMDIRRGKDVRPLHVAMPPGTVLLSGSSPWEMYEMLSMRLAAQKADSLRRTAYYVGGDTLYYVTVRRRGRDSIDVQNQFDLYRAQVDRAGRIMHLTPVHGTQQFTVDRVKSVDLAAYVATFLAAEKQSGAMGALSSRDTLRVTAGGASLWIDYGRPAARGRAIFGAVVPWGAVWRTGANAATQFRTDRALEMAGTTVPAGFYTLWSIPTPTGNKLVINGQTGQWGTDHDPAKDQYTIDMHVSALPQPVERFTISVEPSDQGGTLRLDWDTRRSSLGFSVKP</sequence>
<name>A0A538SSX3_UNCEI</name>
<dbReference type="AlphaFoldDB" id="A0A538SSX3"/>
<dbReference type="InterPro" id="IPR021314">
    <property type="entry name" value="DUF2911"/>
</dbReference>
<protein>
    <submittedName>
        <fullName evidence="1">DUF2911 domain-containing protein</fullName>
    </submittedName>
</protein>
<dbReference type="Pfam" id="PF11138">
    <property type="entry name" value="DUF2911"/>
    <property type="match status" value="1"/>
</dbReference>
<accession>A0A538SSX3</accession>